<dbReference type="Pfam" id="PF09697">
    <property type="entry name" value="Porph_ging"/>
    <property type="match status" value="1"/>
</dbReference>
<name>A0A562SZS5_CHIJA</name>
<protein>
    <submittedName>
        <fullName evidence="1">GLPGLI family protein</fullName>
    </submittedName>
</protein>
<dbReference type="AlphaFoldDB" id="A0A562SZS5"/>
<organism evidence="1 2">
    <name type="scientific">Chitinophaga japonensis</name>
    <name type="common">Flexibacter japonensis</name>
    <dbReference type="NCBI Taxonomy" id="104662"/>
    <lineage>
        <taxon>Bacteria</taxon>
        <taxon>Pseudomonadati</taxon>
        <taxon>Bacteroidota</taxon>
        <taxon>Chitinophagia</taxon>
        <taxon>Chitinophagales</taxon>
        <taxon>Chitinophagaceae</taxon>
        <taxon>Chitinophaga</taxon>
    </lineage>
</organism>
<proteinExistence type="predicted"/>
<accession>A0A562SZS5</accession>
<dbReference type="EMBL" id="VLLG01000004">
    <property type="protein sequence ID" value="TWI86789.1"/>
    <property type="molecule type" value="Genomic_DNA"/>
</dbReference>
<dbReference type="NCBIfam" id="TIGR01200">
    <property type="entry name" value="GLPGLI"/>
    <property type="match status" value="1"/>
</dbReference>
<reference evidence="1 2" key="1">
    <citation type="journal article" date="2013" name="Stand. Genomic Sci.">
        <title>Genomic Encyclopedia of Type Strains, Phase I: The one thousand microbial genomes (KMG-I) project.</title>
        <authorList>
            <person name="Kyrpides N.C."/>
            <person name="Woyke T."/>
            <person name="Eisen J.A."/>
            <person name="Garrity G."/>
            <person name="Lilburn T.G."/>
            <person name="Beck B.J."/>
            <person name="Whitman W.B."/>
            <person name="Hugenholtz P."/>
            <person name="Klenk H.P."/>
        </authorList>
    </citation>
    <scope>NUCLEOTIDE SEQUENCE [LARGE SCALE GENOMIC DNA]</scope>
    <source>
        <strain evidence="1 2">DSM 13484</strain>
    </source>
</reference>
<dbReference type="Proteomes" id="UP000316778">
    <property type="component" value="Unassembled WGS sequence"/>
</dbReference>
<evidence type="ECO:0000313" key="1">
    <source>
        <dbReference type="EMBL" id="TWI86789.1"/>
    </source>
</evidence>
<comment type="caution">
    <text evidence="1">The sequence shown here is derived from an EMBL/GenBank/DDBJ whole genome shotgun (WGS) entry which is preliminary data.</text>
</comment>
<gene>
    <name evidence="1" type="ORF">LX66_4053</name>
</gene>
<evidence type="ECO:0000313" key="2">
    <source>
        <dbReference type="Proteomes" id="UP000316778"/>
    </source>
</evidence>
<dbReference type="InterPro" id="IPR005901">
    <property type="entry name" value="GLPGLI"/>
</dbReference>
<dbReference type="RefSeq" id="WP_145716866.1">
    <property type="nucleotide sequence ID" value="NZ_BAAAFY010000004.1"/>
</dbReference>
<sequence length="265" mass="29599">MKKIIFTFGMGLVLFTASAQQKQGRVLYERTVQMRMHMMGGGAEQPMLPRSRTDQLEVLFGNNRSLRRAVADERPEAFAGEERGGMRVNIMVAGANDITYLDFSAGRMTEQRELGTKNYIVTDSIQKLQWKLTGETMTILNYPCQQAVARRIGKRNETTMENGELKTREIADTSQIVAWFTPAIPVPAGPEYQGQLPGMILGMDISDSRVVYRAVEITEAVDLSDIKAPSKGKKITAAEFAEEREKLMKEMQRKGGRGNTIRIGG</sequence>
<keyword evidence="2" id="KW-1185">Reference proteome</keyword>
<dbReference type="OrthoDB" id="1440774at2"/>